<dbReference type="Gene3D" id="2.20.28.10">
    <property type="match status" value="1"/>
</dbReference>
<comment type="cofactor">
    <cofactor evidence="1 6">
        <name>Fe(3+)</name>
        <dbReference type="ChEBI" id="CHEBI:29034"/>
    </cofactor>
</comment>
<dbReference type="Proteomes" id="UP000031572">
    <property type="component" value="Unassembled WGS sequence"/>
</dbReference>
<dbReference type="RefSeq" id="WP_040041732.1">
    <property type="nucleotide sequence ID" value="NZ_JWJG01000028.1"/>
</dbReference>
<feature type="domain" description="Rubredoxin-like" evidence="7">
    <location>
        <begin position="1"/>
        <end position="53"/>
    </location>
</feature>
<dbReference type="OrthoDB" id="9800607at2"/>
<evidence type="ECO:0000313" key="9">
    <source>
        <dbReference type="Proteomes" id="UP000031572"/>
    </source>
</evidence>
<dbReference type="SUPFAM" id="SSF57802">
    <property type="entry name" value="Rubredoxin-like"/>
    <property type="match status" value="1"/>
</dbReference>
<proteinExistence type="inferred from homology"/>
<reference evidence="8 9" key="1">
    <citation type="submission" date="2014-12" db="EMBL/GenBank/DDBJ databases">
        <title>Denitrispirillum autotrophicum gen. nov., sp. nov., Denitrifying, Facultatively Autotrophic Bacteria Isolated from Rice Paddy Soil.</title>
        <authorList>
            <person name="Ishii S."/>
            <person name="Ashida N."/>
            <person name="Ohno H."/>
            <person name="Otsuka S."/>
            <person name="Yokota A."/>
            <person name="Senoo K."/>
        </authorList>
    </citation>
    <scope>NUCLEOTIDE SEQUENCE [LARGE SCALE GENOMIC DNA]</scope>
    <source>
        <strain evidence="8 9">TSA66</strain>
    </source>
</reference>
<dbReference type="EMBL" id="JWJG01000028">
    <property type="protein sequence ID" value="KIF83103.1"/>
    <property type="molecule type" value="Genomic_DNA"/>
</dbReference>
<sequence length="66" mass="7278">MTSYSCPVCNYVYDEQAGEPREGYPPGTPWSAIPDDFACPDCAVRWKGEFVATDMDKLASPRSPSN</sequence>
<dbReference type="InterPro" id="IPR024934">
    <property type="entry name" value="Rubredoxin-like_dom"/>
</dbReference>
<evidence type="ECO:0000256" key="3">
    <source>
        <dbReference type="ARBA" id="ARBA00022723"/>
    </source>
</evidence>
<dbReference type="InterPro" id="IPR050526">
    <property type="entry name" value="Rubredoxin_ET"/>
</dbReference>
<dbReference type="CDD" id="cd00730">
    <property type="entry name" value="rubredoxin"/>
    <property type="match status" value="1"/>
</dbReference>
<keyword evidence="9" id="KW-1185">Reference proteome</keyword>
<keyword evidence="5 6" id="KW-0408">Iron</keyword>
<accession>A0A0C1Y870</accession>
<keyword evidence="3 6" id="KW-0479">Metal-binding</keyword>
<dbReference type="Pfam" id="PF00301">
    <property type="entry name" value="Rubredoxin"/>
    <property type="match status" value="1"/>
</dbReference>
<dbReference type="PANTHER" id="PTHR47627:SF1">
    <property type="entry name" value="RUBREDOXIN-1-RELATED"/>
    <property type="match status" value="1"/>
</dbReference>
<evidence type="ECO:0000259" key="7">
    <source>
        <dbReference type="PROSITE" id="PS50903"/>
    </source>
</evidence>
<protein>
    <recommendedName>
        <fullName evidence="6">Rubredoxin</fullName>
    </recommendedName>
</protein>
<comment type="caution">
    <text evidence="8">The sequence shown here is derived from an EMBL/GenBank/DDBJ whole genome shotgun (WGS) entry which is preliminary data.</text>
</comment>
<evidence type="ECO:0000313" key="8">
    <source>
        <dbReference type="EMBL" id="KIF83103.1"/>
    </source>
</evidence>
<dbReference type="GO" id="GO:0005506">
    <property type="term" value="F:iron ion binding"/>
    <property type="evidence" value="ECO:0007669"/>
    <property type="project" value="UniProtKB-UniRule"/>
</dbReference>
<gene>
    <name evidence="8" type="ORF">TSA66_23315</name>
</gene>
<comment type="similarity">
    <text evidence="6">Belongs to the rubredoxin family.</text>
</comment>
<dbReference type="InterPro" id="IPR024935">
    <property type="entry name" value="Rubredoxin_dom"/>
</dbReference>
<name>A0A0C1Y870_9BURK</name>
<evidence type="ECO:0000256" key="1">
    <source>
        <dbReference type="ARBA" id="ARBA00001965"/>
    </source>
</evidence>
<dbReference type="PRINTS" id="PR00163">
    <property type="entry name" value="RUBREDOXIN"/>
</dbReference>
<dbReference type="PANTHER" id="PTHR47627">
    <property type="entry name" value="RUBREDOXIN"/>
    <property type="match status" value="1"/>
</dbReference>
<organism evidence="8 9">
    <name type="scientific">Noviherbaspirillum autotrophicum</name>
    <dbReference type="NCBI Taxonomy" id="709839"/>
    <lineage>
        <taxon>Bacteria</taxon>
        <taxon>Pseudomonadati</taxon>
        <taxon>Pseudomonadota</taxon>
        <taxon>Betaproteobacteria</taxon>
        <taxon>Burkholderiales</taxon>
        <taxon>Oxalobacteraceae</taxon>
        <taxon>Noviherbaspirillum</taxon>
    </lineage>
</organism>
<evidence type="ECO:0000256" key="6">
    <source>
        <dbReference type="RuleBase" id="RU003820"/>
    </source>
</evidence>
<evidence type="ECO:0000256" key="2">
    <source>
        <dbReference type="ARBA" id="ARBA00022448"/>
    </source>
</evidence>
<evidence type="ECO:0000256" key="4">
    <source>
        <dbReference type="ARBA" id="ARBA00022982"/>
    </source>
</evidence>
<keyword evidence="4 6" id="KW-0249">Electron transport</keyword>
<dbReference type="GO" id="GO:0009055">
    <property type="term" value="F:electron transfer activity"/>
    <property type="evidence" value="ECO:0007669"/>
    <property type="project" value="TreeGrafter"/>
</dbReference>
<evidence type="ECO:0000256" key="5">
    <source>
        <dbReference type="ARBA" id="ARBA00023004"/>
    </source>
</evidence>
<dbReference type="PROSITE" id="PS50903">
    <property type="entry name" value="RUBREDOXIN_LIKE"/>
    <property type="match status" value="1"/>
</dbReference>
<dbReference type="GO" id="GO:0043448">
    <property type="term" value="P:alkane catabolic process"/>
    <property type="evidence" value="ECO:0007669"/>
    <property type="project" value="TreeGrafter"/>
</dbReference>
<keyword evidence="2" id="KW-0813">Transport</keyword>
<dbReference type="STRING" id="709839.TSA66_23315"/>
<dbReference type="AlphaFoldDB" id="A0A0C1Y870"/>